<dbReference type="Proteomes" id="UP001595765">
    <property type="component" value="Unassembled WGS sequence"/>
</dbReference>
<sequence length="234" mass="22943">MRSLLATRSARLVLAAVAAATLTATVTACDPTTGATDAASPAGASTTASAPASAPASAAASAPASGGTSASPAAPGAGTGSGGSSDPTIDVDAAKQNYYAKNCDTSDVTFTVSSQSQAGGYFLVTAKAKPGVICYLEGKIPDASFGSAADTVASNTEQAVTDSIKLSGSTAAYAGINPKSTNTDYGVEFGQLIVAVLGSDGDPVELKLPQTTLVDKPVTTNWHASRADAVPFTS</sequence>
<reference evidence="4" key="1">
    <citation type="journal article" date="2019" name="Int. J. Syst. Evol. Microbiol.">
        <title>The Global Catalogue of Microorganisms (GCM) 10K type strain sequencing project: providing services to taxonomists for standard genome sequencing and annotation.</title>
        <authorList>
            <consortium name="The Broad Institute Genomics Platform"/>
            <consortium name="The Broad Institute Genome Sequencing Center for Infectious Disease"/>
            <person name="Wu L."/>
            <person name="Ma J."/>
        </authorList>
    </citation>
    <scope>NUCLEOTIDE SEQUENCE [LARGE SCALE GENOMIC DNA]</scope>
    <source>
        <strain evidence="4">CGMCC 4.7237</strain>
    </source>
</reference>
<protein>
    <recommendedName>
        <fullName evidence="5">DUF4232 domain-containing protein</fullName>
    </recommendedName>
</protein>
<dbReference type="PROSITE" id="PS51257">
    <property type="entry name" value="PROKAR_LIPOPROTEIN"/>
    <property type="match status" value="1"/>
</dbReference>
<feature type="region of interest" description="Disordered" evidence="1">
    <location>
        <begin position="30"/>
        <end position="88"/>
    </location>
</feature>
<dbReference type="EMBL" id="JBHSBB010000029">
    <property type="protein sequence ID" value="MFC4035722.1"/>
    <property type="molecule type" value="Genomic_DNA"/>
</dbReference>
<comment type="caution">
    <text evidence="3">The sequence shown here is derived from an EMBL/GenBank/DDBJ whole genome shotgun (WGS) entry which is preliminary data.</text>
</comment>
<keyword evidence="2" id="KW-0732">Signal</keyword>
<evidence type="ECO:0000256" key="2">
    <source>
        <dbReference type="SAM" id="SignalP"/>
    </source>
</evidence>
<feature type="compositionally biased region" description="Low complexity" evidence="1">
    <location>
        <begin position="30"/>
        <end position="76"/>
    </location>
</feature>
<proteinExistence type="predicted"/>
<keyword evidence="4" id="KW-1185">Reference proteome</keyword>
<name>A0ABV8HUN7_9ACTN</name>
<feature type="chain" id="PRO_5047381530" description="DUF4232 domain-containing protein" evidence="2">
    <location>
        <begin position="29"/>
        <end position="234"/>
    </location>
</feature>
<evidence type="ECO:0000256" key="1">
    <source>
        <dbReference type="SAM" id="MobiDB-lite"/>
    </source>
</evidence>
<feature type="signal peptide" evidence="2">
    <location>
        <begin position="1"/>
        <end position="28"/>
    </location>
</feature>
<accession>A0ABV8HUN7</accession>
<evidence type="ECO:0000313" key="4">
    <source>
        <dbReference type="Proteomes" id="UP001595765"/>
    </source>
</evidence>
<evidence type="ECO:0000313" key="3">
    <source>
        <dbReference type="EMBL" id="MFC4035722.1"/>
    </source>
</evidence>
<organism evidence="3 4">
    <name type="scientific">Streptomyces polygonati</name>
    <dbReference type="NCBI Taxonomy" id="1617087"/>
    <lineage>
        <taxon>Bacteria</taxon>
        <taxon>Bacillati</taxon>
        <taxon>Actinomycetota</taxon>
        <taxon>Actinomycetes</taxon>
        <taxon>Kitasatosporales</taxon>
        <taxon>Streptomycetaceae</taxon>
        <taxon>Streptomyces</taxon>
    </lineage>
</organism>
<gene>
    <name evidence="3" type="ORF">ACFO3J_30255</name>
</gene>
<dbReference type="RefSeq" id="WP_386436157.1">
    <property type="nucleotide sequence ID" value="NZ_JBHSBB010000029.1"/>
</dbReference>
<evidence type="ECO:0008006" key="5">
    <source>
        <dbReference type="Google" id="ProtNLM"/>
    </source>
</evidence>